<accession>A0A1E5RUQ8</accession>
<protein>
    <submittedName>
        <fullName evidence="1">Uncharacterized protein</fullName>
    </submittedName>
</protein>
<comment type="caution">
    <text evidence="1">The sequence shown here is derived from an EMBL/GenBank/DDBJ whole genome shotgun (WGS) entry which is preliminary data.</text>
</comment>
<dbReference type="Proteomes" id="UP000095358">
    <property type="component" value="Unassembled WGS sequence"/>
</dbReference>
<evidence type="ECO:0000313" key="2">
    <source>
        <dbReference type="Proteomes" id="UP000095358"/>
    </source>
</evidence>
<gene>
    <name evidence="1" type="ORF">AWRI3580_g1531</name>
</gene>
<name>A0A1E5RUQ8_HANUV</name>
<dbReference type="OrthoDB" id="3970753at2759"/>
<dbReference type="EMBL" id="LPNN01000003">
    <property type="protein sequence ID" value="OEJ90651.1"/>
    <property type="molecule type" value="Genomic_DNA"/>
</dbReference>
<proteinExistence type="predicted"/>
<evidence type="ECO:0000313" key="1">
    <source>
        <dbReference type="EMBL" id="OEJ90651.1"/>
    </source>
</evidence>
<organism evidence="1 2">
    <name type="scientific">Hanseniaspora uvarum</name>
    <name type="common">Yeast</name>
    <name type="synonym">Kloeckera apiculata</name>
    <dbReference type="NCBI Taxonomy" id="29833"/>
    <lineage>
        <taxon>Eukaryota</taxon>
        <taxon>Fungi</taxon>
        <taxon>Dikarya</taxon>
        <taxon>Ascomycota</taxon>
        <taxon>Saccharomycotina</taxon>
        <taxon>Saccharomycetes</taxon>
        <taxon>Saccharomycodales</taxon>
        <taxon>Saccharomycodaceae</taxon>
        <taxon>Hanseniaspora</taxon>
    </lineage>
</organism>
<sequence>MNSQLRHVFKDTSLFTVPPPLKDDTILTERPIIQEIFNGTLVIKEFLTSPTSTNDNADDELNYSMAMPRSSLLFEFVYDFNSDSPIEFCNSNVIDNLHKFREFIRESEGEASLSYDIMVEIMNMRIPLTLKINDELDNRKVKDLLVRLKDEFELIEDMYYM</sequence>
<keyword evidence="2" id="KW-1185">Reference proteome</keyword>
<dbReference type="AlphaFoldDB" id="A0A1E5RUQ8"/>
<reference evidence="2" key="1">
    <citation type="journal article" date="2016" name="Genome Announc.">
        <title>Genome sequences of three species of Hanseniaspora isolated from spontaneous wine fermentations.</title>
        <authorList>
            <person name="Sternes P.R."/>
            <person name="Lee D."/>
            <person name="Kutyna D.R."/>
            <person name="Borneman A.R."/>
        </authorList>
    </citation>
    <scope>NUCLEOTIDE SEQUENCE [LARGE SCALE GENOMIC DNA]</scope>
    <source>
        <strain evidence="2">AWRI3580</strain>
    </source>
</reference>
<dbReference type="VEuPathDB" id="FungiDB:AWRI3580_g1531"/>